<dbReference type="EMBL" id="CDGG01000001">
    <property type="protein sequence ID" value="CEI83708.1"/>
    <property type="molecule type" value="Genomic_DNA"/>
</dbReference>
<keyword evidence="5 8" id="KW-0521">NADP</keyword>
<dbReference type="PRINTS" id="PR00070">
    <property type="entry name" value="DHFR"/>
</dbReference>
<dbReference type="UniPathway" id="UPA00077">
    <property type="reaction ID" value="UER00158"/>
</dbReference>
<evidence type="ECO:0000256" key="8">
    <source>
        <dbReference type="PIRNR" id="PIRNR000194"/>
    </source>
</evidence>
<evidence type="ECO:0000256" key="4">
    <source>
        <dbReference type="ARBA" id="ARBA00022563"/>
    </source>
</evidence>
<dbReference type="PROSITE" id="PS00075">
    <property type="entry name" value="DHFR_1"/>
    <property type="match status" value="1"/>
</dbReference>
<evidence type="ECO:0000256" key="2">
    <source>
        <dbReference type="ARBA" id="ARBA00009539"/>
    </source>
</evidence>
<dbReference type="STRING" id="545501.BN997_03626"/>
<dbReference type="GO" id="GO:0006730">
    <property type="term" value="P:one-carbon metabolic process"/>
    <property type="evidence" value="ECO:0007669"/>
    <property type="project" value="UniProtKB-KW"/>
</dbReference>
<name>A0A0A1MKT0_9BACI</name>
<keyword evidence="12" id="KW-1185">Reference proteome</keyword>
<evidence type="ECO:0000256" key="9">
    <source>
        <dbReference type="RuleBase" id="RU004474"/>
    </source>
</evidence>
<dbReference type="EC" id="1.5.1.3" evidence="3 8"/>
<evidence type="ECO:0000256" key="1">
    <source>
        <dbReference type="ARBA" id="ARBA00004903"/>
    </source>
</evidence>
<dbReference type="PROSITE" id="PS51330">
    <property type="entry name" value="DHFR_2"/>
    <property type="match status" value="1"/>
</dbReference>
<sequence length="163" mass="19037">MISLLFAASRNNVIGYQNGMPWHLPQDLKFFKEKTTGNTIIMGRKTLESMNGPLPKRRNVVLTRNKDFALDGVEIIHDLSDVERWNEAHPEKEYFIIGGGEIYEQALPIADRIYITRIDEEFPGDTFAPDFDEAAWELTEKEKGIKNEKNPYDYYFLQYDRKN</sequence>
<dbReference type="InterPro" id="IPR012259">
    <property type="entry name" value="DHFR"/>
</dbReference>
<dbReference type="FunFam" id="3.40.430.10:FF:000001">
    <property type="entry name" value="Dihydrofolate reductase"/>
    <property type="match status" value="1"/>
</dbReference>
<dbReference type="Gene3D" id="3.40.430.10">
    <property type="entry name" value="Dihydrofolate Reductase, subunit A"/>
    <property type="match status" value="1"/>
</dbReference>
<evidence type="ECO:0000256" key="5">
    <source>
        <dbReference type="ARBA" id="ARBA00022857"/>
    </source>
</evidence>
<dbReference type="PIRSF" id="PIRSF000194">
    <property type="entry name" value="DHFR"/>
    <property type="match status" value="1"/>
</dbReference>
<feature type="domain" description="DHFR" evidence="10">
    <location>
        <begin position="1"/>
        <end position="161"/>
    </location>
</feature>
<keyword evidence="6 8" id="KW-0560">Oxidoreductase</keyword>
<dbReference type="CDD" id="cd00209">
    <property type="entry name" value="DHFR"/>
    <property type="match status" value="1"/>
</dbReference>
<comment type="function">
    <text evidence="7 8">Key enzyme in folate metabolism. Catalyzes an essential reaction for de novo glycine and purine synthesis, and for DNA precursor synthesis.</text>
</comment>
<dbReference type="GO" id="GO:0046654">
    <property type="term" value="P:tetrahydrofolate biosynthetic process"/>
    <property type="evidence" value="ECO:0007669"/>
    <property type="project" value="UniProtKB-UniPathway"/>
</dbReference>
<accession>A0A0A1MKT0</accession>
<dbReference type="InterPro" id="IPR001796">
    <property type="entry name" value="DHFR_dom"/>
</dbReference>
<evidence type="ECO:0000256" key="6">
    <source>
        <dbReference type="ARBA" id="ARBA00023002"/>
    </source>
</evidence>
<comment type="pathway">
    <text evidence="1 8">Cofactor biosynthesis; tetrahydrofolate biosynthesis; 5,6,7,8-tetrahydrofolate from 7,8-dihydrofolate: step 1/1.</text>
</comment>
<dbReference type="GO" id="GO:0046452">
    <property type="term" value="P:dihydrofolate metabolic process"/>
    <property type="evidence" value="ECO:0007669"/>
    <property type="project" value="TreeGrafter"/>
</dbReference>
<dbReference type="GO" id="GO:0005829">
    <property type="term" value="C:cytosol"/>
    <property type="evidence" value="ECO:0007669"/>
    <property type="project" value="TreeGrafter"/>
</dbReference>
<comment type="similarity">
    <text evidence="2 8 9">Belongs to the dihydrofolate reductase family.</text>
</comment>
<dbReference type="InterPro" id="IPR017925">
    <property type="entry name" value="DHFR_CS"/>
</dbReference>
<dbReference type="AlphaFoldDB" id="A0A0A1MKT0"/>
<evidence type="ECO:0000313" key="11">
    <source>
        <dbReference type="EMBL" id="CEI83708.1"/>
    </source>
</evidence>
<dbReference type="GO" id="GO:0004146">
    <property type="term" value="F:dihydrofolate reductase activity"/>
    <property type="evidence" value="ECO:0007669"/>
    <property type="project" value="UniProtKB-EC"/>
</dbReference>
<organism evidence="11 12">
    <name type="scientific">Oceanobacillus oncorhynchi</name>
    <dbReference type="NCBI Taxonomy" id="545501"/>
    <lineage>
        <taxon>Bacteria</taxon>
        <taxon>Bacillati</taxon>
        <taxon>Bacillota</taxon>
        <taxon>Bacilli</taxon>
        <taxon>Bacillales</taxon>
        <taxon>Bacillaceae</taxon>
        <taxon>Oceanobacillus</taxon>
    </lineage>
</organism>
<protein>
    <recommendedName>
        <fullName evidence="3 8">Dihydrofolate reductase</fullName>
        <ecNumber evidence="3 8">1.5.1.3</ecNumber>
    </recommendedName>
</protein>
<evidence type="ECO:0000256" key="7">
    <source>
        <dbReference type="ARBA" id="ARBA00025067"/>
    </source>
</evidence>
<dbReference type="Pfam" id="PF00186">
    <property type="entry name" value="DHFR_1"/>
    <property type="match status" value="1"/>
</dbReference>
<gene>
    <name evidence="11" type="primary">dfrA</name>
    <name evidence="11" type="ORF">BN997_03626</name>
</gene>
<proteinExistence type="inferred from homology"/>
<reference evidence="11 12" key="1">
    <citation type="submission" date="2014-11" db="EMBL/GenBank/DDBJ databases">
        <authorList>
            <person name="Urmite Genomes Urmite Genomes"/>
        </authorList>
    </citation>
    <scope>NUCLEOTIDE SEQUENCE [LARGE SCALE GENOMIC DNA]</scope>
    <source>
        <strain evidence="11 12">Oc5</strain>
    </source>
</reference>
<dbReference type="InterPro" id="IPR024072">
    <property type="entry name" value="DHFR-like_dom_sf"/>
</dbReference>
<dbReference type="PANTHER" id="PTHR48069">
    <property type="entry name" value="DIHYDROFOLATE REDUCTASE"/>
    <property type="match status" value="1"/>
</dbReference>
<dbReference type="SUPFAM" id="SSF53597">
    <property type="entry name" value="Dihydrofolate reductase-like"/>
    <property type="match status" value="1"/>
</dbReference>
<dbReference type="GO" id="GO:0070401">
    <property type="term" value="F:NADP+ binding"/>
    <property type="evidence" value="ECO:0007669"/>
    <property type="project" value="UniProtKB-ARBA"/>
</dbReference>
<dbReference type="OrthoDB" id="9804315at2"/>
<dbReference type="Proteomes" id="UP000040453">
    <property type="component" value="Unassembled WGS sequence"/>
</dbReference>
<dbReference type="GO" id="GO:0046655">
    <property type="term" value="P:folic acid metabolic process"/>
    <property type="evidence" value="ECO:0007669"/>
    <property type="project" value="TreeGrafter"/>
</dbReference>
<comment type="catalytic activity">
    <reaction evidence="8">
        <text>(6S)-5,6,7,8-tetrahydrofolate + NADP(+) = 7,8-dihydrofolate + NADPH + H(+)</text>
        <dbReference type="Rhea" id="RHEA:15009"/>
        <dbReference type="ChEBI" id="CHEBI:15378"/>
        <dbReference type="ChEBI" id="CHEBI:57451"/>
        <dbReference type="ChEBI" id="CHEBI:57453"/>
        <dbReference type="ChEBI" id="CHEBI:57783"/>
        <dbReference type="ChEBI" id="CHEBI:58349"/>
        <dbReference type="EC" id="1.5.1.3"/>
    </reaction>
</comment>
<evidence type="ECO:0000313" key="12">
    <source>
        <dbReference type="Proteomes" id="UP000040453"/>
    </source>
</evidence>
<dbReference type="RefSeq" id="WP_042534075.1">
    <property type="nucleotide sequence ID" value="NZ_CDGG01000001.1"/>
</dbReference>
<keyword evidence="4 8" id="KW-0554">One-carbon metabolism</keyword>
<evidence type="ECO:0000256" key="3">
    <source>
        <dbReference type="ARBA" id="ARBA00012856"/>
    </source>
</evidence>
<evidence type="ECO:0000259" key="10">
    <source>
        <dbReference type="PROSITE" id="PS51330"/>
    </source>
</evidence>
<dbReference type="PANTHER" id="PTHR48069:SF3">
    <property type="entry name" value="DIHYDROFOLATE REDUCTASE"/>
    <property type="match status" value="1"/>
</dbReference>